<dbReference type="Gene3D" id="1.10.10.10">
    <property type="entry name" value="Winged helix-like DNA-binding domain superfamily/Winged helix DNA-binding domain"/>
    <property type="match status" value="1"/>
</dbReference>
<comment type="caution">
    <text evidence="1">The sequence shown here is derived from an EMBL/GenBank/DDBJ whole genome shotgun (WGS) entry which is preliminary data.</text>
</comment>
<proteinExistence type="predicted"/>
<dbReference type="InterPro" id="IPR036388">
    <property type="entry name" value="WH-like_DNA-bd_sf"/>
</dbReference>
<reference evidence="1" key="2">
    <citation type="submission" date="2021-04" db="EMBL/GenBank/DDBJ databases">
        <authorList>
            <person name="Gilroy R."/>
        </authorList>
    </citation>
    <scope>NUCLEOTIDE SEQUENCE</scope>
    <source>
        <strain evidence="1">ChiGjej6B6-14162</strain>
    </source>
</reference>
<accession>A0A9D2BGD6</accession>
<protein>
    <submittedName>
        <fullName evidence="1">Winged helix-turn-helix domain-containing protein</fullName>
    </submittedName>
</protein>
<dbReference type="Pfam" id="PF10771">
    <property type="entry name" value="DUF2582"/>
    <property type="match status" value="1"/>
</dbReference>
<dbReference type="Proteomes" id="UP000886740">
    <property type="component" value="Unassembled WGS sequence"/>
</dbReference>
<organism evidence="1 2">
    <name type="scientific">Candidatus Parabacteroides intestinipullorum</name>
    <dbReference type="NCBI Taxonomy" id="2838723"/>
    <lineage>
        <taxon>Bacteria</taxon>
        <taxon>Pseudomonadati</taxon>
        <taxon>Bacteroidota</taxon>
        <taxon>Bacteroidia</taxon>
        <taxon>Bacteroidales</taxon>
        <taxon>Tannerellaceae</taxon>
        <taxon>Parabacteroides</taxon>
    </lineage>
</organism>
<evidence type="ECO:0000313" key="1">
    <source>
        <dbReference type="EMBL" id="HIX75073.1"/>
    </source>
</evidence>
<name>A0A9D2BGD6_9BACT</name>
<reference evidence="1" key="1">
    <citation type="journal article" date="2021" name="PeerJ">
        <title>Extensive microbial diversity within the chicken gut microbiome revealed by metagenomics and culture.</title>
        <authorList>
            <person name="Gilroy R."/>
            <person name="Ravi A."/>
            <person name="Getino M."/>
            <person name="Pursley I."/>
            <person name="Horton D.L."/>
            <person name="Alikhan N.F."/>
            <person name="Baker D."/>
            <person name="Gharbi K."/>
            <person name="Hall N."/>
            <person name="Watson M."/>
            <person name="Adriaenssens E.M."/>
            <person name="Foster-Nyarko E."/>
            <person name="Jarju S."/>
            <person name="Secka A."/>
            <person name="Antonio M."/>
            <person name="Oren A."/>
            <person name="Chaudhuri R.R."/>
            <person name="La Ragione R."/>
            <person name="Hildebrand F."/>
            <person name="Pallen M.J."/>
        </authorList>
    </citation>
    <scope>NUCLEOTIDE SEQUENCE</scope>
    <source>
        <strain evidence="1">ChiGjej6B6-14162</strain>
    </source>
</reference>
<evidence type="ECO:0000313" key="2">
    <source>
        <dbReference type="Proteomes" id="UP000886740"/>
    </source>
</evidence>
<dbReference type="EMBL" id="DXEL01000058">
    <property type="protein sequence ID" value="HIX75073.1"/>
    <property type="molecule type" value="Genomic_DNA"/>
</dbReference>
<dbReference type="AlphaFoldDB" id="A0A9D2BGD6"/>
<gene>
    <name evidence="1" type="ORF">H9977_08600</name>
</gene>
<sequence>MTKGKIGLNAGAVWNLLADGESFTFETLKKRLALCDADLWSAIGWLARENKIELNDDATHNLVISPGTNYYY</sequence>
<dbReference type="InterPro" id="IPR019707">
    <property type="entry name" value="DUF2582"/>
</dbReference>